<evidence type="ECO:0000256" key="6">
    <source>
        <dbReference type="SAM" id="Phobius"/>
    </source>
</evidence>
<feature type="transmembrane region" description="Helical" evidence="6">
    <location>
        <begin position="108"/>
        <end position="134"/>
    </location>
</feature>
<sequence length="330" mass="33942">MTTQTPSRTRPSVDDAAHAVRRTLGSEETWMKLAAPVALVVLAIVLGSINPRFLSWPSITSMLADATIPIILALGATFAVTLAGIDLSLAATVALGSVTLATAYQAGLPLLACCGIALLTGLAIGTLNGTFIGWVRIPDFIVTLGTLSVVMGLSLIISQGKPVQIPERALTAISTANLGGIRVNFLIAIALAIVLHVVLFHTRFGTHLLAVGDNPDAAKAMGLKVPRIKLAGYMICGGMAGIGAIMLTSYIGSSQPATNTDYLLKAIAAVVLGGVSLFGGRATIYGPVIGAILLTFLQSGLTLLGVSAFYSPLMIGIVVIAAATLMRGRK</sequence>
<dbReference type="Proteomes" id="UP001213972">
    <property type="component" value="Chromosome"/>
</dbReference>
<keyword evidence="4 6" id="KW-1133">Transmembrane helix</keyword>
<feature type="transmembrane region" description="Helical" evidence="6">
    <location>
        <begin position="140"/>
        <end position="158"/>
    </location>
</feature>
<keyword evidence="2" id="KW-1003">Cell membrane</keyword>
<keyword evidence="3 6" id="KW-0812">Transmembrane</keyword>
<gene>
    <name evidence="7" type="ORF">P0Y48_07940</name>
</gene>
<dbReference type="EMBL" id="CP119321">
    <property type="protein sequence ID" value="WEK12410.1"/>
    <property type="molecule type" value="Genomic_DNA"/>
</dbReference>
<organism evidence="7 8">
    <name type="scientific">Candidatus Microbacterium phytovorans</name>
    <dbReference type="NCBI Taxonomy" id="3121374"/>
    <lineage>
        <taxon>Bacteria</taxon>
        <taxon>Bacillati</taxon>
        <taxon>Actinomycetota</taxon>
        <taxon>Actinomycetes</taxon>
        <taxon>Micrococcales</taxon>
        <taxon>Microbacteriaceae</taxon>
        <taxon>Microbacterium</taxon>
    </lineage>
</organism>
<name>A0AAJ6B242_9MICO</name>
<dbReference type="GO" id="GO:0022857">
    <property type="term" value="F:transmembrane transporter activity"/>
    <property type="evidence" value="ECO:0007669"/>
    <property type="project" value="InterPro"/>
</dbReference>
<dbReference type="PANTHER" id="PTHR32196">
    <property type="entry name" value="ABC TRANSPORTER PERMEASE PROTEIN YPHD-RELATED-RELATED"/>
    <property type="match status" value="1"/>
</dbReference>
<feature type="transmembrane region" description="Helical" evidence="6">
    <location>
        <begin position="230"/>
        <end position="250"/>
    </location>
</feature>
<evidence type="ECO:0000313" key="8">
    <source>
        <dbReference type="Proteomes" id="UP001213972"/>
    </source>
</evidence>
<dbReference type="AlphaFoldDB" id="A0AAJ6B242"/>
<comment type="subcellular location">
    <subcellularLocation>
        <location evidence="1">Cell membrane</location>
        <topology evidence="1">Multi-pass membrane protein</topology>
    </subcellularLocation>
</comment>
<feature type="transmembrane region" description="Helical" evidence="6">
    <location>
        <begin position="304"/>
        <end position="326"/>
    </location>
</feature>
<feature type="transmembrane region" description="Helical" evidence="6">
    <location>
        <begin position="179"/>
        <end position="199"/>
    </location>
</feature>
<dbReference type="CDD" id="cd06579">
    <property type="entry name" value="TM_PBP1_transp_AraH_like"/>
    <property type="match status" value="1"/>
</dbReference>
<protein>
    <submittedName>
        <fullName evidence="7">ABC transporter permease</fullName>
    </submittedName>
</protein>
<dbReference type="InterPro" id="IPR001851">
    <property type="entry name" value="ABC_transp_permease"/>
</dbReference>
<evidence type="ECO:0000256" key="1">
    <source>
        <dbReference type="ARBA" id="ARBA00004651"/>
    </source>
</evidence>
<dbReference type="Pfam" id="PF02653">
    <property type="entry name" value="BPD_transp_2"/>
    <property type="match status" value="1"/>
</dbReference>
<evidence type="ECO:0000313" key="7">
    <source>
        <dbReference type="EMBL" id="WEK12410.1"/>
    </source>
</evidence>
<evidence type="ECO:0000256" key="5">
    <source>
        <dbReference type="ARBA" id="ARBA00023136"/>
    </source>
</evidence>
<proteinExistence type="predicted"/>
<reference evidence="7" key="1">
    <citation type="submission" date="2023-03" db="EMBL/GenBank/DDBJ databases">
        <title>Andean soil-derived lignocellulolytic bacterial consortium as a source of novel taxa and putative plastic-active enzymes.</title>
        <authorList>
            <person name="Diaz-Garcia L."/>
            <person name="Chuvochina M."/>
            <person name="Feuerriegel G."/>
            <person name="Bunk B."/>
            <person name="Sproer C."/>
            <person name="Streit W.R."/>
            <person name="Rodriguez L.M."/>
            <person name="Overmann J."/>
            <person name="Jimenez D.J."/>
        </authorList>
    </citation>
    <scope>NUCLEOTIDE SEQUENCE</scope>
    <source>
        <strain evidence="7">MAG 4610</strain>
    </source>
</reference>
<feature type="transmembrane region" description="Helical" evidence="6">
    <location>
        <begin position="262"/>
        <end position="284"/>
    </location>
</feature>
<feature type="transmembrane region" description="Helical" evidence="6">
    <location>
        <begin position="70"/>
        <end position="96"/>
    </location>
</feature>
<evidence type="ECO:0000256" key="4">
    <source>
        <dbReference type="ARBA" id="ARBA00022989"/>
    </source>
</evidence>
<evidence type="ECO:0000256" key="3">
    <source>
        <dbReference type="ARBA" id="ARBA00022692"/>
    </source>
</evidence>
<dbReference type="PANTHER" id="PTHR32196:SF72">
    <property type="entry name" value="RIBOSE IMPORT PERMEASE PROTEIN RBSC"/>
    <property type="match status" value="1"/>
</dbReference>
<feature type="transmembrane region" description="Helical" evidence="6">
    <location>
        <begin position="30"/>
        <end position="50"/>
    </location>
</feature>
<accession>A0AAJ6B242</accession>
<dbReference type="GO" id="GO:0005886">
    <property type="term" value="C:plasma membrane"/>
    <property type="evidence" value="ECO:0007669"/>
    <property type="project" value="UniProtKB-SubCell"/>
</dbReference>
<evidence type="ECO:0000256" key="2">
    <source>
        <dbReference type="ARBA" id="ARBA00022475"/>
    </source>
</evidence>
<keyword evidence="5 6" id="KW-0472">Membrane</keyword>